<comment type="similarity">
    <text evidence="2">Belongs to the bacterial ribosomal protein bL9 family.</text>
</comment>
<dbReference type="Gene3D" id="3.40.5.10">
    <property type="entry name" value="Ribosomal protein L9, N-terminal domain"/>
    <property type="match status" value="1"/>
</dbReference>
<evidence type="ECO:0000256" key="1">
    <source>
        <dbReference type="ARBA" id="ARBA00010086"/>
    </source>
</evidence>
<evidence type="ECO:0000256" key="5">
    <source>
        <dbReference type="ARBA" id="ARBA00022679"/>
    </source>
</evidence>
<protein>
    <recommendedName>
        <fullName evidence="3">carnosine N-methyltransferase</fullName>
        <ecNumber evidence="3">2.1.1.22</ecNumber>
    </recommendedName>
</protein>
<dbReference type="KEGG" id="bbig:BBBOND_0308520"/>
<dbReference type="GeneID" id="24565489"/>
<feature type="region of interest" description="Disordered" evidence="9">
    <location>
        <begin position="90"/>
        <end position="112"/>
    </location>
</feature>
<dbReference type="Gene3D" id="3.40.50.150">
    <property type="entry name" value="Vaccinia Virus protein VP39"/>
    <property type="match status" value="1"/>
</dbReference>
<keyword evidence="5" id="KW-0808">Transferase</keyword>
<proteinExistence type="inferred from homology"/>
<dbReference type="OrthoDB" id="978at2759"/>
<comment type="similarity">
    <text evidence="1">Belongs to the carnosine N-methyltransferase family.</text>
</comment>
<dbReference type="InterPro" id="IPR009027">
    <property type="entry name" value="Ribosomal_bL9/RNase_H1_N"/>
</dbReference>
<dbReference type="GO" id="GO:0030735">
    <property type="term" value="F:carnosine N-methyltransferase activity"/>
    <property type="evidence" value="ECO:0007669"/>
    <property type="project" value="UniProtKB-EC"/>
</dbReference>
<dbReference type="Pfam" id="PF07942">
    <property type="entry name" value="CARME"/>
    <property type="match status" value="1"/>
</dbReference>
<accession>A0A061D8S9</accession>
<evidence type="ECO:0000256" key="4">
    <source>
        <dbReference type="ARBA" id="ARBA00022603"/>
    </source>
</evidence>
<dbReference type="InterPro" id="IPR029063">
    <property type="entry name" value="SAM-dependent_MTases_sf"/>
</dbReference>
<dbReference type="RefSeq" id="XP_012769134.1">
    <property type="nucleotide sequence ID" value="XM_012913680.1"/>
</dbReference>
<reference evidence="12" key="1">
    <citation type="journal article" date="2014" name="Nucleic Acids Res.">
        <title>The evolutionary dynamics of variant antigen genes in Babesia reveal a history of genomic innovation underlying host-parasite interaction.</title>
        <authorList>
            <person name="Jackson A.P."/>
            <person name="Otto T.D."/>
            <person name="Darby A."/>
            <person name="Ramaprasad A."/>
            <person name="Xia D."/>
            <person name="Echaide I.E."/>
            <person name="Farber M."/>
            <person name="Gahlot S."/>
            <person name="Gamble J."/>
            <person name="Gupta D."/>
            <person name="Gupta Y."/>
            <person name="Jackson L."/>
            <person name="Malandrin L."/>
            <person name="Malas T.B."/>
            <person name="Moussa E."/>
            <person name="Nair M."/>
            <person name="Reid A.J."/>
            <person name="Sanders M."/>
            <person name="Sharma J."/>
            <person name="Tracey A."/>
            <person name="Quail M.A."/>
            <person name="Weir W."/>
            <person name="Wastling J.M."/>
            <person name="Hall N."/>
            <person name="Willadsen P."/>
            <person name="Lingelbach K."/>
            <person name="Shiels B."/>
            <person name="Tait A."/>
            <person name="Berriman M."/>
            <person name="Allred D.R."/>
            <person name="Pain A."/>
        </authorList>
    </citation>
    <scope>NUCLEOTIDE SEQUENCE [LARGE SCALE GENOMIC DNA]</scope>
    <source>
        <strain evidence="12">Bond</strain>
    </source>
</reference>
<dbReference type="InterPro" id="IPR036935">
    <property type="entry name" value="Ribosomal_bL9_N_sf"/>
</dbReference>
<dbReference type="Pfam" id="PF01281">
    <property type="entry name" value="Ribosomal_L9_N"/>
    <property type="match status" value="1"/>
</dbReference>
<dbReference type="InterPro" id="IPR012901">
    <property type="entry name" value="CARME"/>
</dbReference>
<sequence length="677" mass="77462">MDKFSREEREEYQHFVNVVYAFLSYRNDGSIDAERIYRSMQMLSADDRELLIEQPGVRVMKIIHALIKNQSFINTMLSCLSGCNINDEADDYDPMAPDQSPQSSEGGDPDKERLMDNLRKVVRNAPFWQMPKEVADSEIVPTQDQEILSRNAHWVRTTLRQFVRDWSEEGAEEREQAFAPLLESLQRHVPIDNPEKPPRVLCPGCGLGRLPYEAVRLGYDSQGNEFSSFMLIGAYFATNYMTKKNCFKLYPYCLSTSNRVKHEDQMFTCHLPDVAPAEHDMKRDFSMCTGEFTDVYATVETPFDAVLTCFFLDTAKNAIEYIRTCARALRRGGLWANIGPLLYHYADFNHNSVEFSWEELRKIISTWFDFVREEWRDANYTSNKRSMMKTNYKCIYFEAIRNDVEEKKANSTEPFVFVGNVATVGAEERGSGSIPYHVAFHVKNNCAKNDRHGDIIAYVIARGGPRFHWRATAFVDSSTHQAPRHRTGPVFAQRWKYTRVTLLKDTPHVGKAGEVAIVNRNYAFNYLVPFGFARYTTRAELIGIVLDTEYKEALANVRKSSAVHMKARFGNDTVLPFETPAQSDGSNLLVSPLLPIDIIDKMREKKLLLAVDMLREQDIKILTDTGTITEFGVYKVQLNVDPEIDIQITADVKEKPLDTSFLKDVVPSESSQEPPSD</sequence>
<dbReference type="OMA" id="GCNINDE"/>
<keyword evidence="12" id="KW-1185">Reference proteome</keyword>
<dbReference type="PANTHER" id="PTHR12303:SF6">
    <property type="entry name" value="CARNOSINE N-METHYLTRANSFERASE"/>
    <property type="match status" value="1"/>
</dbReference>
<dbReference type="GO" id="GO:1990904">
    <property type="term" value="C:ribonucleoprotein complex"/>
    <property type="evidence" value="ECO:0007669"/>
    <property type="project" value="UniProtKB-KW"/>
</dbReference>
<evidence type="ECO:0000256" key="3">
    <source>
        <dbReference type="ARBA" id="ARBA00012003"/>
    </source>
</evidence>
<keyword evidence="7" id="KW-0689">Ribosomal protein</keyword>
<dbReference type="PANTHER" id="PTHR12303">
    <property type="entry name" value="CARNOSINE N-METHYLTRANSFERASE"/>
    <property type="match status" value="1"/>
</dbReference>
<name>A0A061D8S9_BABBI</name>
<evidence type="ECO:0000256" key="9">
    <source>
        <dbReference type="SAM" id="MobiDB-lite"/>
    </source>
</evidence>
<keyword evidence="4" id="KW-0489">Methyltransferase</keyword>
<gene>
    <name evidence="11" type="ORF">BBBOND_0308520</name>
</gene>
<dbReference type="STRING" id="5866.A0A061D8S9"/>
<dbReference type="GO" id="GO:0005840">
    <property type="term" value="C:ribosome"/>
    <property type="evidence" value="ECO:0007669"/>
    <property type="project" value="UniProtKB-KW"/>
</dbReference>
<evidence type="ECO:0000256" key="2">
    <source>
        <dbReference type="ARBA" id="ARBA00010605"/>
    </source>
</evidence>
<evidence type="ECO:0000313" key="11">
    <source>
        <dbReference type="EMBL" id="CDR96948.1"/>
    </source>
</evidence>
<evidence type="ECO:0000259" key="10">
    <source>
        <dbReference type="Pfam" id="PF01281"/>
    </source>
</evidence>
<dbReference type="SMART" id="SM01296">
    <property type="entry name" value="N2227"/>
    <property type="match status" value="1"/>
</dbReference>
<evidence type="ECO:0000313" key="12">
    <source>
        <dbReference type="Proteomes" id="UP000033188"/>
    </source>
</evidence>
<dbReference type="VEuPathDB" id="PiroplasmaDB:BBBOND_0308520"/>
<dbReference type="AlphaFoldDB" id="A0A061D8S9"/>
<dbReference type="Proteomes" id="UP000033188">
    <property type="component" value="Chromosome 3"/>
</dbReference>
<dbReference type="SUPFAM" id="SSF53335">
    <property type="entry name" value="S-adenosyl-L-methionine-dependent methyltransferases"/>
    <property type="match status" value="1"/>
</dbReference>
<organism evidence="11 12">
    <name type="scientific">Babesia bigemina</name>
    <dbReference type="NCBI Taxonomy" id="5866"/>
    <lineage>
        <taxon>Eukaryota</taxon>
        <taxon>Sar</taxon>
        <taxon>Alveolata</taxon>
        <taxon>Apicomplexa</taxon>
        <taxon>Aconoidasida</taxon>
        <taxon>Piroplasmida</taxon>
        <taxon>Babesiidae</taxon>
        <taxon>Babesia</taxon>
    </lineage>
</organism>
<evidence type="ECO:0000256" key="8">
    <source>
        <dbReference type="ARBA" id="ARBA00023274"/>
    </source>
</evidence>
<dbReference type="GO" id="GO:0032259">
    <property type="term" value="P:methylation"/>
    <property type="evidence" value="ECO:0007669"/>
    <property type="project" value="UniProtKB-KW"/>
</dbReference>
<evidence type="ECO:0000256" key="6">
    <source>
        <dbReference type="ARBA" id="ARBA00022691"/>
    </source>
</evidence>
<dbReference type="EC" id="2.1.1.22" evidence="3"/>
<feature type="domain" description="Ribosomal protein L9" evidence="10">
    <location>
        <begin position="499"/>
        <end position="541"/>
    </location>
</feature>
<keyword evidence="6" id="KW-0949">S-adenosyl-L-methionine</keyword>
<dbReference type="InterPro" id="IPR020070">
    <property type="entry name" value="Ribosomal_bL9_N"/>
</dbReference>
<evidence type="ECO:0000256" key="7">
    <source>
        <dbReference type="ARBA" id="ARBA00022980"/>
    </source>
</evidence>
<dbReference type="EMBL" id="LK391709">
    <property type="protein sequence ID" value="CDR96948.1"/>
    <property type="molecule type" value="Genomic_DNA"/>
</dbReference>
<keyword evidence="8" id="KW-0687">Ribonucleoprotein</keyword>
<dbReference type="SUPFAM" id="SSF55658">
    <property type="entry name" value="L9 N-domain-like"/>
    <property type="match status" value="1"/>
</dbReference>